<comment type="caution">
    <text evidence="2">The sequence shown here is derived from an EMBL/GenBank/DDBJ whole genome shotgun (WGS) entry which is preliminary data.</text>
</comment>
<feature type="domain" description="Metallo-beta-lactamase" evidence="1">
    <location>
        <begin position="30"/>
        <end position="238"/>
    </location>
</feature>
<dbReference type="CDD" id="cd07721">
    <property type="entry name" value="yflN-like_MBL-fold"/>
    <property type="match status" value="1"/>
</dbReference>
<evidence type="ECO:0000259" key="1">
    <source>
        <dbReference type="SMART" id="SM00849"/>
    </source>
</evidence>
<keyword evidence="3" id="KW-1185">Reference proteome</keyword>
<dbReference type="SUPFAM" id="SSF56281">
    <property type="entry name" value="Metallo-hydrolase/oxidoreductase"/>
    <property type="match status" value="1"/>
</dbReference>
<accession>A0ABS2Q2Z5</accession>
<dbReference type="RefSeq" id="WP_338056094.1">
    <property type="nucleotide sequence ID" value="NZ_JAFBER010000018.1"/>
</dbReference>
<gene>
    <name evidence="2" type="ORF">JOD45_002528</name>
</gene>
<dbReference type="InterPro" id="IPR050855">
    <property type="entry name" value="NDM-1-like"/>
</dbReference>
<dbReference type="SMART" id="SM00849">
    <property type="entry name" value="Lactamase_B"/>
    <property type="match status" value="1"/>
</dbReference>
<dbReference type="InterPro" id="IPR001279">
    <property type="entry name" value="Metallo-B-lactamas"/>
</dbReference>
<dbReference type="Pfam" id="PF00753">
    <property type="entry name" value="Lactamase_B"/>
    <property type="match status" value="1"/>
</dbReference>
<reference evidence="2 3" key="1">
    <citation type="submission" date="2021-01" db="EMBL/GenBank/DDBJ databases">
        <title>Genomic Encyclopedia of Type Strains, Phase IV (KMG-IV): sequencing the most valuable type-strain genomes for metagenomic binning, comparative biology and taxonomic classification.</title>
        <authorList>
            <person name="Goeker M."/>
        </authorList>
    </citation>
    <scope>NUCLEOTIDE SEQUENCE [LARGE SCALE GENOMIC DNA]</scope>
    <source>
        <strain evidence="2 3">DSM 28236</strain>
    </source>
</reference>
<dbReference type="Proteomes" id="UP000808914">
    <property type="component" value="Unassembled WGS sequence"/>
</dbReference>
<name>A0ABS2Q2Z5_9BACL</name>
<proteinExistence type="predicted"/>
<dbReference type="InterPro" id="IPR036866">
    <property type="entry name" value="RibonucZ/Hydroxyglut_hydro"/>
</dbReference>
<dbReference type="Gene3D" id="3.60.15.10">
    <property type="entry name" value="Ribonuclease Z/Hydroxyacylglutathione hydrolase-like"/>
    <property type="match status" value="1"/>
</dbReference>
<dbReference type="PANTHER" id="PTHR42951:SF17">
    <property type="entry name" value="METALLO-BETA-LACTAMASE DOMAIN-CONTAINING PROTEIN"/>
    <property type="match status" value="1"/>
</dbReference>
<sequence>MYKNDIQKMMYHPGMAINQDIDVICLRTYIVNVYFVVLEPRKWVLIDTGLVFSANRILQAAKDLFGENCPPEAIILTHGHFDHVGSVKKLAEYWDAPVYAHELETPYLTGGDYPPPDPTVGGGLMARMAAIYPYHGINIKNHLVKLPDNGQLPFMPGWRWIYTPGHTIGHISLFRESDRFLIAGDAITTVKQESALAVFSQYKKLHGPPAYFTINWETAWDSVRYLASFKPHIAATGHGIPMGGGMLAQQLDDLVKHFKTMAVPEHGRFVKQ</sequence>
<protein>
    <submittedName>
        <fullName evidence="2">Glyoxylase-like metal-dependent hydrolase (Beta-lactamase superfamily II)</fullName>
    </submittedName>
</protein>
<dbReference type="EMBL" id="JAFBER010000018">
    <property type="protein sequence ID" value="MBM7646300.1"/>
    <property type="molecule type" value="Genomic_DNA"/>
</dbReference>
<organism evidence="2 3">
    <name type="scientific">Scopulibacillus daqui</name>
    <dbReference type="NCBI Taxonomy" id="1469162"/>
    <lineage>
        <taxon>Bacteria</taxon>
        <taxon>Bacillati</taxon>
        <taxon>Bacillota</taxon>
        <taxon>Bacilli</taxon>
        <taxon>Bacillales</taxon>
        <taxon>Sporolactobacillaceae</taxon>
        <taxon>Scopulibacillus</taxon>
    </lineage>
</organism>
<dbReference type="PANTHER" id="PTHR42951">
    <property type="entry name" value="METALLO-BETA-LACTAMASE DOMAIN-CONTAINING"/>
    <property type="match status" value="1"/>
</dbReference>
<evidence type="ECO:0000313" key="2">
    <source>
        <dbReference type="EMBL" id="MBM7646300.1"/>
    </source>
</evidence>
<evidence type="ECO:0000313" key="3">
    <source>
        <dbReference type="Proteomes" id="UP000808914"/>
    </source>
</evidence>